<reference evidence="2" key="1">
    <citation type="journal article" date="2021" name="Proc. Natl. Acad. Sci. U.S.A.">
        <title>A Catalog of Tens of Thousands of Viruses from Human Metagenomes Reveals Hidden Associations with Chronic Diseases.</title>
        <authorList>
            <person name="Tisza M.J."/>
            <person name="Buck C.B."/>
        </authorList>
    </citation>
    <scope>NUCLEOTIDE SEQUENCE</scope>
    <source>
        <strain evidence="2">CtR0j7</strain>
    </source>
</reference>
<dbReference type="EMBL" id="BK014722">
    <property type="protein sequence ID" value="DAD69536.1"/>
    <property type="molecule type" value="Genomic_DNA"/>
</dbReference>
<evidence type="ECO:0000256" key="1">
    <source>
        <dbReference type="SAM" id="Phobius"/>
    </source>
</evidence>
<keyword evidence="1" id="KW-0472">Membrane</keyword>
<protein>
    <submittedName>
        <fullName evidence="2">Uncharacterized protein</fullName>
    </submittedName>
</protein>
<feature type="transmembrane region" description="Helical" evidence="1">
    <location>
        <begin position="152"/>
        <end position="170"/>
    </location>
</feature>
<keyword evidence="1" id="KW-1133">Transmembrane helix</keyword>
<feature type="transmembrane region" description="Helical" evidence="1">
    <location>
        <begin position="55"/>
        <end position="76"/>
    </location>
</feature>
<accession>A0A8S5LI39</accession>
<sequence>MFGQFKMLRPQPKIDSWLSVFLSWLDDIEYEFIPFAEIAEMEKATEESITRLGGAVGWGLAGSLAFGGVGMLAGLLRGGKAKEVMFVCTFVDGRKMIAKTDSKTYERILAKYLENIHSPQDFSIRQQQCAERKLKNPAKTVAQIKKTRLIKVGRAVLFSLIVGALLYWAGNAKPRGNDTQRNAVKQQLSE</sequence>
<evidence type="ECO:0000313" key="2">
    <source>
        <dbReference type="EMBL" id="DAD69536.1"/>
    </source>
</evidence>
<keyword evidence="1" id="KW-0812">Transmembrane</keyword>
<organism evidence="2">
    <name type="scientific">Siphoviridae sp. ctR0j7</name>
    <dbReference type="NCBI Taxonomy" id="2823580"/>
    <lineage>
        <taxon>Viruses</taxon>
        <taxon>Duplodnaviria</taxon>
        <taxon>Heunggongvirae</taxon>
        <taxon>Uroviricota</taxon>
        <taxon>Caudoviricetes</taxon>
    </lineage>
</organism>
<name>A0A8S5LI39_9CAUD</name>
<proteinExistence type="predicted"/>